<dbReference type="PANTHER" id="PTHR43201">
    <property type="entry name" value="ACYL-COA SYNTHETASE"/>
    <property type="match status" value="1"/>
</dbReference>
<dbReference type="EMBL" id="LAZR01066011">
    <property type="protein sequence ID" value="KKK54406.1"/>
    <property type="molecule type" value="Genomic_DNA"/>
</dbReference>
<evidence type="ECO:0000256" key="2">
    <source>
        <dbReference type="ARBA" id="ARBA00022598"/>
    </source>
</evidence>
<feature type="domain" description="AMP-dependent synthetase/ligase" evidence="4">
    <location>
        <begin position="1"/>
        <end position="184"/>
    </location>
</feature>
<reference evidence="6" key="1">
    <citation type="journal article" date="2015" name="Nature">
        <title>Complex archaea that bridge the gap between prokaryotes and eukaryotes.</title>
        <authorList>
            <person name="Spang A."/>
            <person name="Saw J.H."/>
            <person name="Jorgensen S.L."/>
            <person name="Zaremba-Niedzwiedzka K."/>
            <person name="Martijn J."/>
            <person name="Lind A.E."/>
            <person name="van Eijk R."/>
            <person name="Schleper C."/>
            <person name="Guy L."/>
            <person name="Ettema T.J."/>
        </authorList>
    </citation>
    <scope>NUCLEOTIDE SEQUENCE</scope>
</reference>
<feature type="region of interest" description="Disordered" evidence="3">
    <location>
        <begin position="146"/>
        <end position="165"/>
    </location>
</feature>
<sequence>IHTSGTGGRASVVELTYANHIWSAVGSGLRIGIDPADRWLCCLPLHHIGGLAILLRSVLYGTAVVLERFDPAALVEAVRTGAVTLVSLVPTMLERLLDAGADLDRPRCVLLGGGPAPRALVERALDAGVMVAPTYGFTEAASQVTTLPPGEARGRPGSAGTPLMPTEVRIDDEGVILVRGATVAPAEAGPDGWLRTGDLGQIDDEGHLHPLGRADGVIVSGGENVSPEEVEQVLLAHAAVADAVVVGSQDPEWQWAVSATVVLADGAQASESELREFCRRRLASFKVPKAIGFAAGLPRSEEGKLLRHRLGDD</sequence>
<evidence type="ECO:0000256" key="1">
    <source>
        <dbReference type="ARBA" id="ARBA00006432"/>
    </source>
</evidence>
<evidence type="ECO:0008006" key="7">
    <source>
        <dbReference type="Google" id="ProtNLM"/>
    </source>
</evidence>
<dbReference type="PANTHER" id="PTHR43201:SF5">
    <property type="entry name" value="MEDIUM-CHAIN ACYL-COA LIGASE ACSF2, MITOCHONDRIAL"/>
    <property type="match status" value="1"/>
</dbReference>
<dbReference type="Pfam" id="PF00501">
    <property type="entry name" value="AMP-binding"/>
    <property type="match status" value="1"/>
</dbReference>
<dbReference type="InterPro" id="IPR025110">
    <property type="entry name" value="AMP-bd_C"/>
</dbReference>
<proteinExistence type="inferred from homology"/>
<dbReference type="AlphaFoldDB" id="A0A0F8Z2W6"/>
<dbReference type="Gene3D" id="3.30.300.30">
    <property type="match status" value="1"/>
</dbReference>
<feature type="non-terminal residue" evidence="6">
    <location>
        <position position="1"/>
    </location>
</feature>
<dbReference type="InterPro" id="IPR045851">
    <property type="entry name" value="AMP-bd_C_sf"/>
</dbReference>
<organism evidence="6">
    <name type="scientific">marine sediment metagenome</name>
    <dbReference type="NCBI Taxonomy" id="412755"/>
    <lineage>
        <taxon>unclassified sequences</taxon>
        <taxon>metagenomes</taxon>
        <taxon>ecological metagenomes</taxon>
    </lineage>
</organism>
<evidence type="ECO:0000256" key="3">
    <source>
        <dbReference type="SAM" id="MobiDB-lite"/>
    </source>
</evidence>
<evidence type="ECO:0000313" key="6">
    <source>
        <dbReference type="EMBL" id="KKK54406.1"/>
    </source>
</evidence>
<dbReference type="InterPro" id="IPR042099">
    <property type="entry name" value="ANL_N_sf"/>
</dbReference>
<feature type="domain" description="AMP-binding enzyme C-terminal" evidence="5">
    <location>
        <begin position="229"/>
        <end position="304"/>
    </location>
</feature>
<keyword evidence="2" id="KW-0436">Ligase</keyword>
<accession>A0A0F8Z2W6</accession>
<dbReference type="Pfam" id="PF13193">
    <property type="entry name" value="AMP-binding_C"/>
    <property type="match status" value="1"/>
</dbReference>
<dbReference type="GO" id="GO:0031956">
    <property type="term" value="F:medium-chain fatty acid-CoA ligase activity"/>
    <property type="evidence" value="ECO:0007669"/>
    <property type="project" value="TreeGrafter"/>
</dbReference>
<evidence type="ECO:0000259" key="4">
    <source>
        <dbReference type="Pfam" id="PF00501"/>
    </source>
</evidence>
<dbReference type="InterPro" id="IPR000873">
    <property type="entry name" value="AMP-dep_synth/lig_dom"/>
</dbReference>
<evidence type="ECO:0000259" key="5">
    <source>
        <dbReference type="Pfam" id="PF13193"/>
    </source>
</evidence>
<dbReference type="Gene3D" id="3.40.50.12780">
    <property type="entry name" value="N-terminal domain of ligase-like"/>
    <property type="match status" value="1"/>
</dbReference>
<comment type="similarity">
    <text evidence="1">Belongs to the ATP-dependent AMP-binding enzyme family.</text>
</comment>
<protein>
    <recommendedName>
        <fullName evidence="7">AMP-dependent synthetase/ligase domain-containing protein</fullName>
    </recommendedName>
</protein>
<gene>
    <name evidence="6" type="ORF">LCGC14_3085060</name>
</gene>
<name>A0A0F8Z2W6_9ZZZZ</name>
<dbReference type="SUPFAM" id="SSF56801">
    <property type="entry name" value="Acetyl-CoA synthetase-like"/>
    <property type="match status" value="1"/>
</dbReference>
<dbReference type="GO" id="GO:0006631">
    <property type="term" value="P:fatty acid metabolic process"/>
    <property type="evidence" value="ECO:0007669"/>
    <property type="project" value="TreeGrafter"/>
</dbReference>
<comment type="caution">
    <text evidence="6">The sequence shown here is derived from an EMBL/GenBank/DDBJ whole genome shotgun (WGS) entry which is preliminary data.</text>
</comment>